<feature type="region of interest" description="Disordered" evidence="1">
    <location>
        <begin position="1"/>
        <end position="25"/>
    </location>
</feature>
<organism evidence="3 4">
    <name type="scientific">Podospora aff. communis PSN243</name>
    <dbReference type="NCBI Taxonomy" id="3040156"/>
    <lineage>
        <taxon>Eukaryota</taxon>
        <taxon>Fungi</taxon>
        <taxon>Dikarya</taxon>
        <taxon>Ascomycota</taxon>
        <taxon>Pezizomycotina</taxon>
        <taxon>Sordariomycetes</taxon>
        <taxon>Sordariomycetidae</taxon>
        <taxon>Sordariales</taxon>
        <taxon>Podosporaceae</taxon>
        <taxon>Podospora</taxon>
    </lineage>
</organism>
<accession>A0AAV9GWI5</accession>
<keyword evidence="2" id="KW-1133">Transmembrane helix</keyword>
<name>A0AAV9GWI5_9PEZI</name>
<keyword evidence="2" id="KW-0812">Transmembrane</keyword>
<dbReference type="Proteomes" id="UP001321760">
    <property type="component" value="Unassembled WGS sequence"/>
</dbReference>
<dbReference type="Pfam" id="PF11915">
    <property type="entry name" value="DUF3433"/>
    <property type="match status" value="1"/>
</dbReference>
<feature type="transmembrane region" description="Helical" evidence="2">
    <location>
        <begin position="77"/>
        <end position="99"/>
    </location>
</feature>
<feature type="transmembrane region" description="Helical" evidence="2">
    <location>
        <begin position="195"/>
        <end position="214"/>
    </location>
</feature>
<evidence type="ECO:0008006" key="5">
    <source>
        <dbReference type="Google" id="ProtNLM"/>
    </source>
</evidence>
<feature type="transmembrane region" description="Helical" evidence="2">
    <location>
        <begin position="342"/>
        <end position="362"/>
    </location>
</feature>
<dbReference type="AlphaFoldDB" id="A0AAV9GWI5"/>
<protein>
    <recommendedName>
        <fullName evidence="5">Transporter</fullName>
    </recommendedName>
</protein>
<feature type="transmembrane region" description="Helical" evidence="2">
    <location>
        <begin position="382"/>
        <end position="402"/>
    </location>
</feature>
<reference evidence="3" key="1">
    <citation type="journal article" date="2023" name="Mol. Phylogenet. Evol.">
        <title>Genome-scale phylogeny and comparative genomics of the fungal order Sordariales.</title>
        <authorList>
            <person name="Hensen N."/>
            <person name="Bonometti L."/>
            <person name="Westerberg I."/>
            <person name="Brannstrom I.O."/>
            <person name="Guillou S."/>
            <person name="Cros-Aarteil S."/>
            <person name="Calhoun S."/>
            <person name="Haridas S."/>
            <person name="Kuo A."/>
            <person name="Mondo S."/>
            <person name="Pangilinan J."/>
            <person name="Riley R."/>
            <person name="LaButti K."/>
            <person name="Andreopoulos B."/>
            <person name="Lipzen A."/>
            <person name="Chen C."/>
            <person name="Yan M."/>
            <person name="Daum C."/>
            <person name="Ng V."/>
            <person name="Clum A."/>
            <person name="Steindorff A."/>
            <person name="Ohm R.A."/>
            <person name="Martin F."/>
            <person name="Silar P."/>
            <person name="Natvig D.O."/>
            <person name="Lalanne C."/>
            <person name="Gautier V."/>
            <person name="Ament-Velasquez S.L."/>
            <person name="Kruys A."/>
            <person name="Hutchinson M.I."/>
            <person name="Powell A.J."/>
            <person name="Barry K."/>
            <person name="Miller A.N."/>
            <person name="Grigoriev I.V."/>
            <person name="Debuchy R."/>
            <person name="Gladieux P."/>
            <person name="Hiltunen Thoren M."/>
            <person name="Johannesson H."/>
        </authorList>
    </citation>
    <scope>NUCLEOTIDE SEQUENCE</scope>
    <source>
        <strain evidence="3">PSN243</strain>
    </source>
</reference>
<feature type="transmembrane region" description="Helical" evidence="2">
    <location>
        <begin position="442"/>
        <end position="462"/>
    </location>
</feature>
<feature type="transmembrane region" description="Helical" evidence="2">
    <location>
        <begin position="468"/>
        <end position="491"/>
    </location>
</feature>
<evidence type="ECO:0000313" key="4">
    <source>
        <dbReference type="Proteomes" id="UP001321760"/>
    </source>
</evidence>
<evidence type="ECO:0000256" key="2">
    <source>
        <dbReference type="SAM" id="Phobius"/>
    </source>
</evidence>
<proteinExistence type="predicted"/>
<keyword evidence="4" id="KW-1185">Reference proteome</keyword>
<gene>
    <name evidence="3" type="ORF">QBC34DRAFT_345777</name>
</gene>
<reference evidence="3" key="2">
    <citation type="submission" date="2023-05" db="EMBL/GenBank/DDBJ databases">
        <authorList>
            <consortium name="Lawrence Berkeley National Laboratory"/>
            <person name="Steindorff A."/>
            <person name="Hensen N."/>
            <person name="Bonometti L."/>
            <person name="Westerberg I."/>
            <person name="Brannstrom I.O."/>
            <person name="Guillou S."/>
            <person name="Cros-Aarteil S."/>
            <person name="Calhoun S."/>
            <person name="Haridas S."/>
            <person name="Kuo A."/>
            <person name="Mondo S."/>
            <person name="Pangilinan J."/>
            <person name="Riley R."/>
            <person name="Labutti K."/>
            <person name="Andreopoulos B."/>
            <person name="Lipzen A."/>
            <person name="Chen C."/>
            <person name="Yanf M."/>
            <person name="Daum C."/>
            <person name="Ng V."/>
            <person name="Clum A."/>
            <person name="Ohm R."/>
            <person name="Martin F."/>
            <person name="Silar P."/>
            <person name="Natvig D."/>
            <person name="Lalanne C."/>
            <person name="Gautier V."/>
            <person name="Ament-Velasquez S.L."/>
            <person name="Kruys A."/>
            <person name="Hutchinson M.I."/>
            <person name="Powell A.J."/>
            <person name="Barry K."/>
            <person name="Miller A.N."/>
            <person name="Grigoriev I.V."/>
            <person name="Debuchy R."/>
            <person name="Gladieux P."/>
            <person name="Thoren M.H."/>
            <person name="Johannesson H."/>
        </authorList>
    </citation>
    <scope>NUCLEOTIDE SEQUENCE</scope>
    <source>
        <strain evidence="3">PSN243</strain>
    </source>
</reference>
<keyword evidence="2" id="KW-0472">Membrane</keyword>
<sequence>MRDQRGSPTLTVTLGSPSTRSGKDDTAAFPGATYTLTAPNRNPTAAVVMGGPGSKPTAAISPPADGDVIHLLSGRQYWAILCLPVFFATIGAIMAEMVASNLRTLLPFRELTRPGGADAKDSLVRPTGLFHDLAGITHHKDPLPVLSSLLVIFSAAIAGLSSEAVGIKLGGDCKANDFTGCYMGVAVFLPPARTLQALLAVNLAFVVCLAVLTWRWRSGIATPPGNIATVAALSRNSTLRDIFHSTEKEEHGSSGSITDADMTRNTESHRFRLCNYRDIISGGTEYGIIATQAKHASAALGEMGPLHRVNTIRRAVTSTTKRTITSYRWFNTASHTSATKGLIFDCCGVLFFLGLAILIAYYNATVEPDTGFERFMTDQNFGVRLLFTTFGVLLTFFWDSYYSRLTTALPPRAFNSPSKAPPSTVFAGFIDSLLNLNPFESIVGFTTILAKFLPILLSNVPFSPIQTWKLHLVCTWATEASLGLMVFVVGYGRLFWWRRRGVSLPVNMGTLAGRIYYVYFVCGGHGRKGREKGEVRCGVCR</sequence>
<comment type="caution">
    <text evidence="3">The sequence shown here is derived from an EMBL/GenBank/DDBJ whole genome shotgun (WGS) entry which is preliminary data.</text>
</comment>
<dbReference type="InterPro" id="IPR021840">
    <property type="entry name" value="DUF3433"/>
</dbReference>
<evidence type="ECO:0000313" key="3">
    <source>
        <dbReference type="EMBL" id="KAK4452710.1"/>
    </source>
</evidence>
<evidence type="ECO:0000256" key="1">
    <source>
        <dbReference type="SAM" id="MobiDB-lite"/>
    </source>
</evidence>
<dbReference type="EMBL" id="MU865923">
    <property type="protein sequence ID" value="KAK4452710.1"/>
    <property type="molecule type" value="Genomic_DNA"/>
</dbReference>
<feature type="compositionally biased region" description="Polar residues" evidence="1">
    <location>
        <begin position="1"/>
        <end position="20"/>
    </location>
</feature>